<dbReference type="EMBL" id="QSSQ01000090">
    <property type="protein sequence ID" value="RGL91141.1"/>
    <property type="molecule type" value="Genomic_DNA"/>
</dbReference>
<name>A0A3E4TJ55_9FIRM</name>
<gene>
    <name evidence="1" type="ORF">DXC39_33770</name>
</gene>
<comment type="caution">
    <text evidence="1">The sequence shown here is derived from an EMBL/GenBank/DDBJ whole genome shotgun (WGS) entry which is preliminary data.</text>
</comment>
<protein>
    <submittedName>
        <fullName evidence="1">Uncharacterized protein</fullName>
    </submittedName>
</protein>
<accession>A0A3E4TJ55</accession>
<sequence>MTEKEEFQSFWDLLVPPKGKAETVQGEVIRIAGRIEYEFLDNGCINWDEDFKKMLDAFLRYVQLGNGFSGDDLSSAELLVHLLKDNGDKGFIDDNLTTVLCSCAVAWVKQNPETIPLLDADYIR</sequence>
<dbReference type="AlphaFoldDB" id="A0A3E4TJ55"/>
<organism evidence="1 2">
    <name type="scientific">Hungatella hathewayi</name>
    <dbReference type="NCBI Taxonomy" id="154046"/>
    <lineage>
        <taxon>Bacteria</taxon>
        <taxon>Bacillati</taxon>
        <taxon>Bacillota</taxon>
        <taxon>Clostridia</taxon>
        <taxon>Lachnospirales</taxon>
        <taxon>Lachnospiraceae</taxon>
        <taxon>Hungatella</taxon>
    </lineage>
</organism>
<evidence type="ECO:0000313" key="2">
    <source>
        <dbReference type="Proteomes" id="UP000261257"/>
    </source>
</evidence>
<dbReference type="RefSeq" id="WP_117624601.1">
    <property type="nucleotide sequence ID" value="NZ_QRQF01000018.1"/>
</dbReference>
<evidence type="ECO:0000313" key="1">
    <source>
        <dbReference type="EMBL" id="RGL91141.1"/>
    </source>
</evidence>
<proteinExistence type="predicted"/>
<dbReference type="Proteomes" id="UP000261257">
    <property type="component" value="Unassembled WGS sequence"/>
</dbReference>
<reference evidence="1 2" key="1">
    <citation type="submission" date="2018-08" db="EMBL/GenBank/DDBJ databases">
        <title>A genome reference for cultivated species of the human gut microbiota.</title>
        <authorList>
            <person name="Zou Y."/>
            <person name="Xue W."/>
            <person name="Luo G."/>
        </authorList>
    </citation>
    <scope>NUCLEOTIDE SEQUENCE [LARGE SCALE GENOMIC DNA]</scope>
    <source>
        <strain evidence="1 2">TF05-11AC</strain>
    </source>
</reference>